<sequence length="367" mass="42431">MQHKTVRFSKTNQAEFIADLRKQVKAYFETNNISTYGNWKMVLKTIFMFALYFVPYLLMLTGVITNIWVVLLMWALMGLGKSGIGLSVMHDANHGAYSKNRHVNKYLSYVMNMIGANSYIWKIQHNVLHHTFTNIDGMDEDIDPGKLMRLSPHAPKLKAHKHQHIYGWFLYGMMTFLWLTTKDFKQLVRYKKMGLMKSQKRSFGGVLTEAIISKVLYYAYALVLPLIFIQAPWYIILIGFFIMHFITGLALGMIFQPAHVMPTSEYPIPDDTGSVENNWAVHQLFTTTNFAPNSKLFSWFVGGLNYQIEHHLFPNICHVHYKKISKIVQAKATEYGLPYNCQKTFMAAVYQHGRMLKQLGRGDQFAV</sequence>
<evidence type="ECO:0000313" key="3">
    <source>
        <dbReference type="EMBL" id="KYG78490.1"/>
    </source>
</evidence>
<feature type="transmembrane region" description="Helical" evidence="1">
    <location>
        <begin position="165"/>
        <end position="181"/>
    </location>
</feature>
<feature type="transmembrane region" description="Helical" evidence="1">
    <location>
        <begin position="233"/>
        <end position="255"/>
    </location>
</feature>
<dbReference type="InterPro" id="IPR005804">
    <property type="entry name" value="FA_desaturase_dom"/>
</dbReference>
<dbReference type="AlphaFoldDB" id="A0A150XID1"/>
<dbReference type="InterPro" id="IPR012171">
    <property type="entry name" value="Fatty_acid_desaturase"/>
</dbReference>
<dbReference type="OrthoDB" id="104711at2"/>
<dbReference type="PANTHER" id="PTHR19353">
    <property type="entry name" value="FATTY ACID DESATURASE 2"/>
    <property type="match status" value="1"/>
</dbReference>
<feature type="transmembrane region" description="Helical" evidence="1">
    <location>
        <begin position="202"/>
        <end position="227"/>
    </location>
</feature>
<dbReference type="GO" id="GO:0016020">
    <property type="term" value="C:membrane"/>
    <property type="evidence" value="ECO:0007669"/>
    <property type="project" value="TreeGrafter"/>
</dbReference>
<keyword evidence="1" id="KW-1133">Transmembrane helix</keyword>
<evidence type="ECO:0000256" key="1">
    <source>
        <dbReference type="SAM" id="Phobius"/>
    </source>
</evidence>
<dbReference type="STRING" id="333140.AWW68_06895"/>
<keyword evidence="4" id="KW-1185">Reference proteome</keyword>
<feature type="domain" description="Fatty acid desaturase" evidence="2">
    <location>
        <begin position="68"/>
        <end position="341"/>
    </location>
</feature>
<evidence type="ECO:0000313" key="4">
    <source>
        <dbReference type="Proteomes" id="UP000075606"/>
    </source>
</evidence>
<feature type="transmembrane region" description="Helical" evidence="1">
    <location>
        <begin position="49"/>
        <end position="77"/>
    </location>
</feature>
<dbReference type="Pfam" id="PF00487">
    <property type="entry name" value="FA_desaturase"/>
    <property type="match status" value="1"/>
</dbReference>
<dbReference type="GO" id="GO:0008610">
    <property type="term" value="P:lipid biosynthetic process"/>
    <property type="evidence" value="ECO:0007669"/>
    <property type="project" value="UniProtKB-ARBA"/>
</dbReference>
<keyword evidence="1" id="KW-0472">Membrane</keyword>
<keyword evidence="1" id="KW-0812">Transmembrane</keyword>
<dbReference type="PIRSF" id="PIRSF015921">
    <property type="entry name" value="FA_sphinglp_des"/>
    <property type="match status" value="1"/>
</dbReference>
<dbReference type="CDD" id="cd03506">
    <property type="entry name" value="Delta6-FADS-like"/>
    <property type="match status" value="1"/>
</dbReference>
<name>A0A150XID1_9BACT</name>
<reference evidence="3 4" key="1">
    <citation type="submission" date="2016-01" db="EMBL/GenBank/DDBJ databases">
        <title>Genome sequencing of Roseivirga spongicola UST030701-084.</title>
        <authorList>
            <person name="Selvaratnam C."/>
            <person name="Thevarajoo S."/>
            <person name="Goh K.M."/>
            <person name="Ee R."/>
            <person name="Chan K.-G."/>
            <person name="Chong C.S."/>
        </authorList>
    </citation>
    <scope>NUCLEOTIDE SEQUENCE [LARGE SCALE GENOMIC DNA]</scope>
    <source>
        <strain evidence="3 4">UST030701-084</strain>
    </source>
</reference>
<accession>A0A150XID1</accession>
<protein>
    <submittedName>
        <fullName evidence="3">Fatty acid desaturase</fullName>
    </submittedName>
</protein>
<proteinExistence type="predicted"/>
<dbReference type="EMBL" id="LRPC01000001">
    <property type="protein sequence ID" value="KYG78490.1"/>
    <property type="molecule type" value="Genomic_DNA"/>
</dbReference>
<dbReference type="GO" id="GO:0016717">
    <property type="term" value="F:oxidoreductase activity, acting on paired donors, with oxidation of a pair of donors resulting in the reduction of molecular oxygen to two molecules of water"/>
    <property type="evidence" value="ECO:0007669"/>
    <property type="project" value="TreeGrafter"/>
</dbReference>
<dbReference type="PANTHER" id="PTHR19353:SF19">
    <property type="entry name" value="DELTA(5) FATTY ACID DESATURASE C-RELATED"/>
    <property type="match status" value="1"/>
</dbReference>
<dbReference type="RefSeq" id="WP_068218365.1">
    <property type="nucleotide sequence ID" value="NZ_CP139724.1"/>
</dbReference>
<dbReference type="Proteomes" id="UP000075606">
    <property type="component" value="Unassembled WGS sequence"/>
</dbReference>
<gene>
    <name evidence="3" type="ORF">AWW68_06895</name>
</gene>
<organism evidence="3 4">
    <name type="scientific">Roseivirga spongicola</name>
    <dbReference type="NCBI Taxonomy" id="333140"/>
    <lineage>
        <taxon>Bacteria</taxon>
        <taxon>Pseudomonadati</taxon>
        <taxon>Bacteroidota</taxon>
        <taxon>Cytophagia</taxon>
        <taxon>Cytophagales</taxon>
        <taxon>Roseivirgaceae</taxon>
        <taxon>Roseivirga</taxon>
    </lineage>
</organism>
<comment type="caution">
    <text evidence="3">The sequence shown here is derived from an EMBL/GenBank/DDBJ whole genome shotgun (WGS) entry which is preliminary data.</text>
</comment>
<evidence type="ECO:0000259" key="2">
    <source>
        <dbReference type="Pfam" id="PF00487"/>
    </source>
</evidence>